<accession>A0A822XIM8</accession>
<dbReference type="Proteomes" id="UP000607653">
    <property type="component" value="Unassembled WGS sequence"/>
</dbReference>
<comment type="caution">
    <text evidence="1">The sequence shown here is derived from an EMBL/GenBank/DDBJ whole genome shotgun (WGS) entry which is preliminary data.</text>
</comment>
<sequence length="60" mass="6798">MVNRSSVRALKLKKREQKHQATNLSLSLSLICLNDCSCRGFELVRESSSKAEVFERALTD</sequence>
<dbReference type="AlphaFoldDB" id="A0A822XIM8"/>
<organism evidence="1 2">
    <name type="scientific">Nelumbo nucifera</name>
    <name type="common">Sacred lotus</name>
    <dbReference type="NCBI Taxonomy" id="4432"/>
    <lineage>
        <taxon>Eukaryota</taxon>
        <taxon>Viridiplantae</taxon>
        <taxon>Streptophyta</taxon>
        <taxon>Embryophyta</taxon>
        <taxon>Tracheophyta</taxon>
        <taxon>Spermatophyta</taxon>
        <taxon>Magnoliopsida</taxon>
        <taxon>Proteales</taxon>
        <taxon>Nelumbonaceae</taxon>
        <taxon>Nelumbo</taxon>
    </lineage>
</organism>
<name>A0A822XIM8_NELNU</name>
<proteinExistence type="predicted"/>
<dbReference type="EMBL" id="DUZY01000001">
    <property type="protein sequence ID" value="DAD20087.1"/>
    <property type="molecule type" value="Genomic_DNA"/>
</dbReference>
<keyword evidence="2" id="KW-1185">Reference proteome</keyword>
<gene>
    <name evidence="1" type="ORF">HUJ06_021550</name>
</gene>
<evidence type="ECO:0000313" key="1">
    <source>
        <dbReference type="EMBL" id="DAD20087.1"/>
    </source>
</evidence>
<reference evidence="1 2" key="1">
    <citation type="journal article" date="2020" name="Mol. Biol. Evol.">
        <title>Distinct Expression and Methylation Patterns for Genes with Different Fates following a Single Whole-Genome Duplication in Flowering Plants.</title>
        <authorList>
            <person name="Shi T."/>
            <person name="Rahmani R.S."/>
            <person name="Gugger P.F."/>
            <person name="Wang M."/>
            <person name="Li H."/>
            <person name="Zhang Y."/>
            <person name="Li Z."/>
            <person name="Wang Q."/>
            <person name="Van de Peer Y."/>
            <person name="Marchal K."/>
            <person name="Chen J."/>
        </authorList>
    </citation>
    <scope>NUCLEOTIDE SEQUENCE [LARGE SCALE GENOMIC DNA]</scope>
    <source>
        <tissue evidence="1">Leaf</tissue>
    </source>
</reference>
<evidence type="ECO:0000313" key="2">
    <source>
        <dbReference type="Proteomes" id="UP000607653"/>
    </source>
</evidence>
<protein>
    <submittedName>
        <fullName evidence="1">Uncharacterized protein</fullName>
    </submittedName>
</protein>